<feature type="transmembrane region" description="Helical" evidence="3">
    <location>
        <begin position="22"/>
        <end position="41"/>
    </location>
</feature>
<dbReference type="PANTHER" id="PTHR37042">
    <property type="entry name" value="OUTER MEMBRANE PROTEIN RV1973"/>
    <property type="match status" value="1"/>
</dbReference>
<evidence type="ECO:0000256" key="2">
    <source>
        <dbReference type="ARBA" id="ARBA00023136"/>
    </source>
</evidence>
<keyword evidence="2 3" id="KW-0472">Membrane</keyword>
<dbReference type="GO" id="GO:0016020">
    <property type="term" value="C:membrane"/>
    <property type="evidence" value="ECO:0007669"/>
    <property type="project" value="UniProtKB-SubCell"/>
</dbReference>
<evidence type="ECO:0000256" key="1">
    <source>
        <dbReference type="ARBA" id="ARBA00004370"/>
    </source>
</evidence>
<organism evidence="4 5">
    <name type="scientific">Saccharopolyspora karakumensis</name>
    <dbReference type="NCBI Taxonomy" id="2530386"/>
    <lineage>
        <taxon>Bacteria</taxon>
        <taxon>Bacillati</taxon>
        <taxon>Actinomycetota</taxon>
        <taxon>Actinomycetes</taxon>
        <taxon>Pseudonocardiales</taxon>
        <taxon>Pseudonocardiaceae</taxon>
        <taxon>Saccharopolyspora</taxon>
    </lineage>
</organism>
<keyword evidence="3" id="KW-1133">Transmembrane helix</keyword>
<keyword evidence="5" id="KW-1185">Reference proteome</keyword>
<dbReference type="PANTHER" id="PTHR37042:SF4">
    <property type="entry name" value="OUTER MEMBRANE PROTEIN RV1973"/>
    <property type="match status" value="1"/>
</dbReference>
<dbReference type="AlphaFoldDB" id="A0A4R5BZR0"/>
<protein>
    <recommendedName>
        <fullName evidence="6">Mce-associated membrane protein</fullName>
    </recommendedName>
</protein>
<dbReference type="EMBL" id="SMLA01000007">
    <property type="protein sequence ID" value="TDD90970.1"/>
    <property type="molecule type" value="Genomic_DNA"/>
</dbReference>
<comment type="subcellular location">
    <subcellularLocation>
        <location evidence="1">Membrane</location>
    </subcellularLocation>
</comment>
<evidence type="ECO:0000256" key="3">
    <source>
        <dbReference type="SAM" id="Phobius"/>
    </source>
</evidence>
<dbReference type="RefSeq" id="WP_132681855.1">
    <property type="nucleotide sequence ID" value="NZ_SMLA01000007.1"/>
</dbReference>
<evidence type="ECO:0000313" key="5">
    <source>
        <dbReference type="Proteomes" id="UP000294723"/>
    </source>
</evidence>
<keyword evidence="3" id="KW-0812">Transmembrane</keyword>
<accession>A0A4R5BZR0</accession>
<evidence type="ECO:0000313" key="4">
    <source>
        <dbReference type="EMBL" id="TDD90970.1"/>
    </source>
</evidence>
<evidence type="ECO:0008006" key="6">
    <source>
        <dbReference type="Google" id="ProtNLM"/>
    </source>
</evidence>
<comment type="caution">
    <text evidence="4">The sequence shown here is derived from an EMBL/GenBank/DDBJ whole genome shotgun (WGS) entry which is preliminary data.</text>
</comment>
<sequence>MTTTADAVEEREAAERPGRRRIATALVVVVLLAATAAVVVLHQRQDAAARVAAARTAATEVATRRIPEVLSYSHESLDRDLAAAERAVTGGFARDYLELQRTVIRPAAVRDRISTRTTLSALGVVTATDRKVVLLAFINQLTTSSRQPAPLIEGARIRVTLEKVGDDWLVSTLDTV</sequence>
<reference evidence="4 5" key="1">
    <citation type="submission" date="2019-03" db="EMBL/GenBank/DDBJ databases">
        <title>Draft genome sequences of novel Actinobacteria.</title>
        <authorList>
            <person name="Sahin N."/>
            <person name="Ay H."/>
            <person name="Saygin H."/>
        </authorList>
    </citation>
    <scope>NUCLEOTIDE SEQUENCE [LARGE SCALE GENOMIC DNA]</scope>
    <source>
        <strain evidence="4 5">5K548</strain>
    </source>
</reference>
<proteinExistence type="predicted"/>
<name>A0A4R5BZR0_9PSEU</name>
<gene>
    <name evidence="4" type="ORF">E1202_07660</name>
</gene>
<dbReference type="Proteomes" id="UP000294723">
    <property type="component" value="Unassembled WGS sequence"/>
</dbReference>